<feature type="transmembrane region" description="Helical" evidence="6">
    <location>
        <begin position="455"/>
        <end position="472"/>
    </location>
</feature>
<feature type="transmembrane region" description="Helical" evidence="6">
    <location>
        <begin position="64"/>
        <end position="85"/>
    </location>
</feature>
<feature type="transmembrane region" description="Helical" evidence="6">
    <location>
        <begin position="270"/>
        <end position="292"/>
    </location>
</feature>
<evidence type="ECO:0000313" key="7">
    <source>
        <dbReference type="EMBL" id="RRO07229.1"/>
    </source>
</evidence>
<keyword evidence="8" id="KW-1185">Reference proteome</keyword>
<gene>
    <name evidence="7" type="ORF">DMB85_013835</name>
</gene>
<dbReference type="PANTHER" id="PTHR30618">
    <property type="entry name" value="NCS1 FAMILY PURINE/PYRIMIDINE TRANSPORTER"/>
    <property type="match status" value="1"/>
</dbReference>
<comment type="similarity">
    <text evidence="2">Belongs to the purine-cytosine permease (2.A.39) family.</text>
</comment>
<keyword evidence="3 6" id="KW-0812">Transmembrane</keyword>
<feature type="transmembrane region" description="Helical" evidence="6">
    <location>
        <begin position="37"/>
        <end position="58"/>
    </location>
</feature>
<sequence length="494" mass="54596">MPEKMITGNGSNAYSPKLCNEDLAPTRAQTWSWYNIFSFWMSDVHSMGGYVVAASFFALGLASWQVLLCLLVGICIVQVCANLVAKPSQMSGVPYAVICRQAFGVFGANIPAVIRGLIAFAWYGIQTYLAAHALMLVLLKFYPSLAPLTQSHWLGLSALGWICFGIMWFLQALVFWHGMNAIKRFIDFAGPAVYVVMTALAIWIVYQTGWENISFTLTSKTLTTSEQLWQMLTATALVVSYFSGPLLNFGDFSRYGKSMQEIRRGNRWGLPFNFLLFSIITVVIVSGTQSLFGRMITDPIETVSHIDSGFAVALGVLTMIIATIGINIVANFVSSAFDFSNCSPQRISFRTGGMIAAVGSVLLTPWNLFNSPELIHYTLDVLGAFIGPLFGILLMDFYVIKGGKVYVDDLFDATPKGKYWYRNGFNPNAIMALIPAVTIGLIITFTPQWRDAANFSWFIGAFLAAGCYRYLARHECVGAMKKPFAPRGLLLEKD</sequence>
<keyword evidence="5 6" id="KW-0472">Membrane</keyword>
<organism evidence="7 8">
    <name type="scientific">Pectobacterium aquaticum</name>
    <dbReference type="NCBI Taxonomy" id="2204145"/>
    <lineage>
        <taxon>Bacteria</taxon>
        <taxon>Pseudomonadati</taxon>
        <taxon>Pseudomonadota</taxon>
        <taxon>Gammaproteobacteria</taxon>
        <taxon>Enterobacterales</taxon>
        <taxon>Pectobacteriaceae</taxon>
        <taxon>Pectobacterium</taxon>
    </lineage>
</organism>
<evidence type="ECO:0000256" key="6">
    <source>
        <dbReference type="SAM" id="Phobius"/>
    </source>
</evidence>
<dbReference type="InterPro" id="IPR001248">
    <property type="entry name" value="Pur-cyt_permease"/>
</dbReference>
<feature type="transmembrane region" description="Helical" evidence="6">
    <location>
        <begin position="381"/>
        <end position="400"/>
    </location>
</feature>
<dbReference type="Proteomes" id="UP000256817">
    <property type="component" value="Unassembled WGS sequence"/>
</dbReference>
<feature type="transmembrane region" description="Helical" evidence="6">
    <location>
        <begin position="429"/>
        <end position="449"/>
    </location>
</feature>
<feature type="transmembrane region" description="Helical" evidence="6">
    <location>
        <begin position="188"/>
        <end position="208"/>
    </location>
</feature>
<evidence type="ECO:0000256" key="5">
    <source>
        <dbReference type="ARBA" id="ARBA00023136"/>
    </source>
</evidence>
<evidence type="ECO:0000256" key="4">
    <source>
        <dbReference type="ARBA" id="ARBA00022989"/>
    </source>
</evidence>
<evidence type="ECO:0000256" key="2">
    <source>
        <dbReference type="ARBA" id="ARBA00008974"/>
    </source>
</evidence>
<accession>A0A3R8Q8D0</accession>
<evidence type="ECO:0000256" key="1">
    <source>
        <dbReference type="ARBA" id="ARBA00004141"/>
    </source>
</evidence>
<keyword evidence="4 6" id="KW-1133">Transmembrane helix</keyword>
<feature type="transmembrane region" description="Helical" evidence="6">
    <location>
        <begin position="312"/>
        <end position="337"/>
    </location>
</feature>
<dbReference type="Pfam" id="PF02133">
    <property type="entry name" value="Transp_cyt_pur"/>
    <property type="match status" value="1"/>
</dbReference>
<evidence type="ECO:0000313" key="8">
    <source>
        <dbReference type="Proteomes" id="UP000256817"/>
    </source>
</evidence>
<reference evidence="7" key="1">
    <citation type="submission" date="2018-11" db="EMBL/GenBank/DDBJ databases">
        <title>Draft genome sequences of proposed Pectobacterium aquaticum sp. nov. isolated in France from fresh water.</title>
        <authorList>
            <person name="Pedron J."/>
            <person name="Barny M.A."/>
        </authorList>
    </citation>
    <scope>NUCLEOTIDE SEQUENCE [LARGE SCALE GENOMIC DNA]</scope>
    <source>
        <strain evidence="7">A35-S23-M15</strain>
    </source>
</reference>
<protein>
    <submittedName>
        <fullName evidence="7">NCS1 family nucleobase:cation symporter-1</fullName>
    </submittedName>
</protein>
<feature type="transmembrane region" description="Helical" evidence="6">
    <location>
        <begin position="120"/>
        <end position="142"/>
    </location>
</feature>
<dbReference type="InterPro" id="IPR045225">
    <property type="entry name" value="Uracil/uridine/allantoin_perm"/>
</dbReference>
<dbReference type="CDD" id="cd11555">
    <property type="entry name" value="SLC-NCS1sbd_u1"/>
    <property type="match status" value="1"/>
</dbReference>
<evidence type="ECO:0000256" key="3">
    <source>
        <dbReference type="ARBA" id="ARBA00022692"/>
    </source>
</evidence>
<dbReference type="EMBL" id="QHJW02000034">
    <property type="protein sequence ID" value="RRO07229.1"/>
    <property type="molecule type" value="Genomic_DNA"/>
</dbReference>
<name>A0A3R8Q8D0_9GAMM</name>
<comment type="subcellular location">
    <subcellularLocation>
        <location evidence="1">Membrane</location>
        <topology evidence="1">Multi-pass membrane protein</topology>
    </subcellularLocation>
</comment>
<dbReference type="PANTHER" id="PTHR30618:SF6">
    <property type="entry name" value="NCS1 FAMILY NUCLEOBASE:CATION SYMPORTER-1"/>
    <property type="match status" value="1"/>
</dbReference>
<dbReference type="Gene3D" id="1.10.4160.10">
    <property type="entry name" value="Hydantoin permease"/>
    <property type="match status" value="1"/>
</dbReference>
<dbReference type="RefSeq" id="WP_116238013.1">
    <property type="nucleotide sequence ID" value="NZ_QHJW02000034.1"/>
</dbReference>
<feature type="transmembrane region" description="Helical" evidence="6">
    <location>
        <begin position="228"/>
        <end position="249"/>
    </location>
</feature>
<feature type="transmembrane region" description="Helical" evidence="6">
    <location>
        <begin position="154"/>
        <end position="176"/>
    </location>
</feature>
<proteinExistence type="inferred from homology"/>
<comment type="caution">
    <text evidence="7">The sequence shown here is derived from an EMBL/GenBank/DDBJ whole genome shotgun (WGS) entry which is preliminary data.</text>
</comment>
<feature type="transmembrane region" description="Helical" evidence="6">
    <location>
        <begin position="349"/>
        <end position="369"/>
    </location>
</feature>